<sequence length="355" mass="39376">MPSSEISTTVDFSHALYLHPSDTPGALLVSHQLTGVENYNVWSRSMRIALLAKNKLGLIDGSCRRADFTSALESQWDRCNAIVLSWILNAVSQELSVEVVFASSAALVWEDLKERFDKVDGSRIFFLYREITTLIQGESSISAYFTKLKLLWSEYNALVPFSTCDCEASQENQSQLLQQQLFQFLMGLNETYSAVRSQLLLMKPLPTVNQAYSMLVQEESNHFHLSGVTPLADTTVMYSQSGSGSSSRRRFNGVCAHCGVKGHKKETCYCLVGFPYDFRFTKRKEPQAAMATSGDLSDDASPPVFAPQAVSSVAPSVPTFSQEQYNQILALLQKAPSELAVNAAGTLNWKDEGDW</sequence>
<evidence type="ECO:0000259" key="1">
    <source>
        <dbReference type="Pfam" id="PF14244"/>
    </source>
</evidence>
<name>A0A9W7MKN1_HIBTR</name>
<feature type="domain" description="Retrotransposon Copia-like N-terminal" evidence="1">
    <location>
        <begin position="19"/>
        <end position="63"/>
    </location>
</feature>
<proteinExistence type="predicted"/>
<dbReference type="AlphaFoldDB" id="A0A9W7MKN1"/>
<evidence type="ECO:0000313" key="3">
    <source>
        <dbReference type="Proteomes" id="UP001165190"/>
    </source>
</evidence>
<reference evidence="2" key="1">
    <citation type="submission" date="2023-05" db="EMBL/GenBank/DDBJ databases">
        <title>Genome and transcriptome analyses reveal genes involved in the formation of fine ridges on petal epidermal cells in Hibiscus trionum.</title>
        <authorList>
            <person name="Koshimizu S."/>
            <person name="Masuda S."/>
            <person name="Ishii T."/>
            <person name="Shirasu K."/>
            <person name="Hoshino A."/>
            <person name="Arita M."/>
        </authorList>
    </citation>
    <scope>NUCLEOTIDE SEQUENCE</scope>
    <source>
        <strain evidence="2">Hamamatsu line</strain>
    </source>
</reference>
<accession>A0A9W7MKN1</accession>
<comment type="caution">
    <text evidence="2">The sequence shown here is derived from an EMBL/GenBank/DDBJ whole genome shotgun (WGS) entry which is preliminary data.</text>
</comment>
<dbReference type="PANTHER" id="PTHR37610">
    <property type="entry name" value="CCHC-TYPE DOMAIN-CONTAINING PROTEIN"/>
    <property type="match status" value="1"/>
</dbReference>
<dbReference type="InterPro" id="IPR029472">
    <property type="entry name" value="Copia-like_N"/>
</dbReference>
<protein>
    <recommendedName>
        <fullName evidence="1">Retrotransposon Copia-like N-terminal domain-containing protein</fullName>
    </recommendedName>
</protein>
<gene>
    <name evidence="2" type="ORF">HRI_003983700</name>
</gene>
<dbReference type="EMBL" id="BSYR01000037">
    <property type="protein sequence ID" value="GMJ03145.1"/>
    <property type="molecule type" value="Genomic_DNA"/>
</dbReference>
<evidence type="ECO:0000313" key="2">
    <source>
        <dbReference type="EMBL" id="GMJ03145.1"/>
    </source>
</evidence>
<dbReference type="OrthoDB" id="1002462at2759"/>
<dbReference type="Pfam" id="PF14244">
    <property type="entry name" value="Retrotran_gag_3"/>
    <property type="match status" value="1"/>
</dbReference>
<dbReference type="PANTHER" id="PTHR37610:SF78">
    <property type="entry name" value="GAG-POLYPEPTIDE OF LTR COPIA-TYPE-RELATED"/>
    <property type="match status" value="1"/>
</dbReference>
<dbReference type="Proteomes" id="UP001165190">
    <property type="component" value="Unassembled WGS sequence"/>
</dbReference>
<organism evidence="2 3">
    <name type="scientific">Hibiscus trionum</name>
    <name type="common">Flower of an hour</name>
    <dbReference type="NCBI Taxonomy" id="183268"/>
    <lineage>
        <taxon>Eukaryota</taxon>
        <taxon>Viridiplantae</taxon>
        <taxon>Streptophyta</taxon>
        <taxon>Embryophyta</taxon>
        <taxon>Tracheophyta</taxon>
        <taxon>Spermatophyta</taxon>
        <taxon>Magnoliopsida</taxon>
        <taxon>eudicotyledons</taxon>
        <taxon>Gunneridae</taxon>
        <taxon>Pentapetalae</taxon>
        <taxon>rosids</taxon>
        <taxon>malvids</taxon>
        <taxon>Malvales</taxon>
        <taxon>Malvaceae</taxon>
        <taxon>Malvoideae</taxon>
        <taxon>Hibiscus</taxon>
    </lineage>
</organism>
<keyword evidence="3" id="KW-1185">Reference proteome</keyword>